<dbReference type="STRING" id="1116391.PM3016_2255"/>
<dbReference type="Proteomes" id="UP000007523">
    <property type="component" value="Chromosome"/>
</dbReference>
<evidence type="ECO:0000313" key="2">
    <source>
        <dbReference type="EMBL" id="AFC29143.1"/>
    </source>
</evidence>
<dbReference type="InterPro" id="IPR036388">
    <property type="entry name" value="WH-like_DNA-bd_sf"/>
</dbReference>
<keyword evidence="3" id="KW-1185">Reference proteome</keyword>
<accession>H6NHE8</accession>
<name>H6NHE8_9BACL</name>
<dbReference type="InterPro" id="IPR036390">
    <property type="entry name" value="WH_DNA-bd_sf"/>
</dbReference>
<dbReference type="Pfam" id="PF03551">
    <property type="entry name" value="PadR"/>
    <property type="match status" value="1"/>
</dbReference>
<evidence type="ECO:0000313" key="3">
    <source>
        <dbReference type="Proteomes" id="UP000007523"/>
    </source>
</evidence>
<proteinExistence type="predicted"/>
<evidence type="ECO:0000259" key="1">
    <source>
        <dbReference type="Pfam" id="PF03551"/>
    </source>
</evidence>
<dbReference type="InterPro" id="IPR005149">
    <property type="entry name" value="Tscrpt_reg_PadR_N"/>
</dbReference>
<feature type="domain" description="Transcription regulator PadR N-terminal" evidence="1">
    <location>
        <begin position="19"/>
        <end position="73"/>
    </location>
</feature>
<dbReference type="HOGENOM" id="CLU_063440_3_3_9"/>
<gene>
    <name evidence="2" type="ORF">PM3016_2255</name>
</gene>
<sequence length="114" mass="13143">MSENKITSDLLRGHTDTMILRLLSEAYGYGYEIVKLIAERSGGAYEQKGAKMYSGFRRLEADGDIEWYWAMNHRGDVANILGLPKGARTYIHPQHKQLGVCQTRIRKFIIRRLK</sequence>
<dbReference type="SUPFAM" id="SSF46785">
    <property type="entry name" value="Winged helix' DNA-binding domain"/>
    <property type="match status" value="1"/>
</dbReference>
<reference evidence="2 3" key="1">
    <citation type="journal article" date="2012" name="J. Bacteriol.">
        <title>Complete Genome Sequence of Paenibacillus mucilaginosus 3016, a Bacterium Functional as Microbial Fertilizer.</title>
        <authorList>
            <person name="Ma M."/>
            <person name="Wang Z."/>
            <person name="Li L."/>
            <person name="Jiang X."/>
            <person name="Guan D."/>
            <person name="Cao F."/>
            <person name="Chen H."/>
            <person name="Wang X."/>
            <person name="Shen D."/>
            <person name="Du B."/>
            <person name="Li J."/>
        </authorList>
    </citation>
    <scope>NUCLEOTIDE SEQUENCE [LARGE SCALE GENOMIC DNA]</scope>
    <source>
        <strain evidence="2 3">3016</strain>
    </source>
</reference>
<dbReference type="AlphaFoldDB" id="H6NHE8"/>
<organism evidence="2 3">
    <name type="scientific">Paenibacillus mucilaginosus 3016</name>
    <dbReference type="NCBI Taxonomy" id="1116391"/>
    <lineage>
        <taxon>Bacteria</taxon>
        <taxon>Bacillati</taxon>
        <taxon>Bacillota</taxon>
        <taxon>Bacilli</taxon>
        <taxon>Bacillales</taxon>
        <taxon>Paenibacillaceae</taxon>
        <taxon>Paenibacillus</taxon>
    </lineage>
</organism>
<dbReference type="Gene3D" id="1.10.10.10">
    <property type="entry name" value="Winged helix-like DNA-binding domain superfamily/Winged helix DNA-binding domain"/>
    <property type="match status" value="1"/>
</dbReference>
<dbReference type="KEGG" id="pmq:PM3016_2255"/>
<dbReference type="EMBL" id="CP003235">
    <property type="protein sequence ID" value="AFC29143.1"/>
    <property type="molecule type" value="Genomic_DNA"/>
</dbReference>
<protein>
    <submittedName>
        <fullName evidence="2">PadR-like family transcriptional regulator</fullName>
    </submittedName>
</protein>